<evidence type="ECO:0000313" key="3">
    <source>
        <dbReference type="Proteomes" id="UP000549394"/>
    </source>
</evidence>
<feature type="compositionally biased region" description="Basic and acidic residues" evidence="1">
    <location>
        <begin position="366"/>
        <end position="392"/>
    </location>
</feature>
<accession>A0A7I8VRT3</accession>
<feature type="region of interest" description="Disordered" evidence="1">
    <location>
        <begin position="217"/>
        <end position="242"/>
    </location>
</feature>
<reference evidence="2 3" key="1">
    <citation type="submission" date="2020-08" db="EMBL/GenBank/DDBJ databases">
        <authorList>
            <person name="Hejnol A."/>
        </authorList>
    </citation>
    <scope>NUCLEOTIDE SEQUENCE [LARGE SCALE GENOMIC DNA]</scope>
</reference>
<gene>
    <name evidence="2" type="ORF">DGYR_LOCUS7280</name>
</gene>
<evidence type="ECO:0000313" key="2">
    <source>
        <dbReference type="EMBL" id="CAD5118980.1"/>
    </source>
</evidence>
<organism evidence="2 3">
    <name type="scientific">Dimorphilus gyrociliatus</name>
    <dbReference type="NCBI Taxonomy" id="2664684"/>
    <lineage>
        <taxon>Eukaryota</taxon>
        <taxon>Metazoa</taxon>
        <taxon>Spiralia</taxon>
        <taxon>Lophotrochozoa</taxon>
        <taxon>Annelida</taxon>
        <taxon>Polychaeta</taxon>
        <taxon>Polychaeta incertae sedis</taxon>
        <taxon>Dinophilidae</taxon>
        <taxon>Dimorphilus</taxon>
    </lineage>
</organism>
<dbReference type="Proteomes" id="UP000549394">
    <property type="component" value="Unassembled WGS sequence"/>
</dbReference>
<feature type="region of interest" description="Disordered" evidence="1">
    <location>
        <begin position="351"/>
        <end position="409"/>
    </location>
</feature>
<evidence type="ECO:0000256" key="1">
    <source>
        <dbReference type="SAM" id="MobiDB-lite"/>
    </source>
</evidence>
<name>A0A7I8VRT3_9ANNE</name>
<keyword evidence="3" id="KW-1185">Reference proteome</keyword>
<comment type="caution">
    <text evidence="2">The sequence shown here is derived from an EMBL/GenBank/DDBJ whole genome shotgun (WGS) entry which is preliminary data.</text>
</comment>
<dbReference type="AlphaFoldDB" id="A0A7I8VRT3"/>
<sequence>MERTPTPKSLKLLTEHDIESMGKCSSLSNYSCVDQASLNASAVRPLSAFHQQQSPGAVKNDYIARLNALNQALYDSEVNNWTAALKRFDKKLLKMPMPKFGGGKIIRDTASITNKVTPDNHLQLQLAVKEKLEIRRKPRRDPPIALVEGVQVIKDSNTERKSIQPRNAGHMKLLLRASVSNGPVQTAAVQTERLRRAGMMQSPKDFTVKTERIRSVGGSLPSAKSGDIRRRKQSFKPTYSTRNSIGTSIEQELHPIARKYDLKGATTPNPPASTPIERPYSGKNVVHLLPPKKFEQGREVFPEDPMIYNYRMPLNHRGPRNYSFRHHRAPMETSYTVTGYSRGIMIDNRTKESANGYNHTNGVIKRGRETEDSSVRSREDGENIEEFDKNNDTENSYSSPPSSPVETKS</sequence>
<protein>
    <submittedName>
        <fullName evidence="2">DgyrCDS7643</fullName>
    </submittedName>
</protein>
<dbReference type="EMBL" id="CAJFCJ010000009">
    <property type="protein sequence ID" value="CAD5118980.1"/>
    <property type="molecule type" value="Genomic_DNA"/>
</dbReference>
<feature type="compositionally biased region" description="Polar residues" evidence="1">
    <location>
        <begin position="393"/>
        <end position="409"/>
    </location>
</feature>
<proteinExistence type="predicted"/>